<sequence length="183" mass="18928">MRTMTPSKNCKIEEEPSKSSAHLNIISLTNGNGRTPPVHRTHGARGAGYICTQHKAWTGPAACRLSTSSSDPPAMEAAAGPEKPDHPALDAATEPGCLLRRRSAPWSSWLSASAAGLVAVGLGGAALLVWWALAFHPANARLWMVPAGLVLLGTPVLAWLSLLGSGPCGRQAPPPDAGVYASA</sequence>
<reference evidence="3" key="2">
    <citation type="submission" date="2020-10" db="EMBL/GenBank/DDBJ databases">
        <authorList>
            <person name="Cooper E.A."/>
            <person name="Brenton Z.W."/>
            <person name="Flinn B.S."/>
            <person name="Jenkins J."/>
            <person name="Shu S."/>
            <person name="Flowers D."/>
            <person name="Luo F."/>
            <person name="Wang Y."/>
            <person name="Xia P."/>
            <person name="Barry K."/>
            <person name="Daum C."/>
            <person name="Lipzen A."/>
            <person name="Yoshinaga Y."/>
            <person name="Schmutz J."/>
            <person name="Saski C."/>
            <person name="Vermerris W."/>
            <person name="Kresovich S."/>
        </authorList>
    </citation>
    <scope>NUCLEOTIDE SEQUENCE</scope>
</reference>
<name>A0A921QS33_SORBI</name>
<keyword evidence="2" id="KW-0812">Transmembrane</keyword>
<feature type="transmembrane region" description="Helical" evidence="2">
    <location>
        <begin position="109"/>
        <end position="131"/>
    </location>
</feature>
<proteinExistence type="predicted"/>
<keyword evidence="2" id="KW-0472">Membrane</keyword>
<evidence type="ECO:0000313" key="3">
    <source>
        <dbReference type="EMBL" id="KAG0527114.1"/>
    </source>
</evidence>
<evidence type="ECO:0000256" key="2">
    <source>
        <dbReference type="SAM" id="Phobius"/>
    </source>
</evidence>
<comment type="caution">
    <text evidence="3">The sequence shown here is derived from an EMBL/GenBank/DDBJ whole genome shotgun (WGS) entry which is preliminary data.</text>
</comment>
<dbReference type="AlphaFoldDB" id="A0A921QS33"/>
<dbReference type="PANTHER" id="PTHR35165">
    <property type="entry name" value="OS08G0113900 PROTEIN"/>
    <property type="match status" value="1"/>
</dbReference>
<reference evidence="3" key="1">
    <citation type="journal article" date="2019" name="BMC Genomics">
        <title>A new reference genome for Sorghum bicolor reveals high levels of sequence similarity between sweet and grain genotypes: implications for the genetics of sugar metabolism.</title>
        <authorList>
            <person name="Cooper E.A."/>
            <person name="Brenton Z.W."/>
            <person name="Flinn B.S."/>
            <person name="Jenkins J."/>
            <person name="Shu S."/>
            <person name="Flowers D."/>
            <person name="Luo F."/>
            <person name="Wang Y."/>
            <person name="Xia P."/>
            <person name="Barry K."/>
            <person name="Daum C."/>
            <person name="Lipzen A."/>
            <person name="Yoshinaga Y."/>
            <person name="Schmutz J."/>
            <person name="Saski C."/>
            <person name="Vermerris W."/>
            <person name="Kresovich S."/>
        </authorList>
    </citation>
    <scope>NUCLEOTIDE SEQUENCE</scope>
</reference>
<evidence type="ECO:0000313" key="4">
    <source>
        <dbReference type="Proteomes" id="UP000807115"/>
    </source>
</evidence>
<feature type="region of interest" description="Disordered" evidence="1">
    <location>
        <begin position="63"/>
        <end position="91"/>
    </location>
</feature>
<keyword evidence="2" id="KW-1133">Transmembrane helix</keyword>
<dbReference type="Proteomes" id="UP000807115">
    <property type="component" value="Chromosome 6"/>
</dbReference>
<accession>A0A921QS33</accession>
<protein>
    <submittedName>
        <fullName evidence="3">Uncharacterized protein</fullName>
    </submittedName>
</protein>
<dbReference type="Pfam" id="PF16594">
    <property type="entry name" value="ATP-synt_Z"/>
    <property type="match status" value="1"/>
</dbReference>
<evidence type="ECO:0000256" key="1">
    <source>
        <dbReference type="SAM" id="MobiDB-lite"/>
    </source>
</evidence>
<feature type="transmembrane region" description="Helical" evidence="2">
    <location>
        <begin position="143"/>
        <end position="163"/>
    </location>
</feature>
<dbReference type="EMBL" id="CM027685">
    <property type="protein sequence ID" value="KAG0527114.1"/>
    <property type="molecule type" value="Genomic_DNA"/>
</dbReference>
<dbReference type="PANTHER" id="PTHR35165:SF1">
    <property type="entry name" value="OS04G0577375 PROTEIN"/>
    <property type="match status" value="1"/>
</dbReference>
<gene>
    <name evidence="3" type="ORF">BDA96_06G204400</name>
</gene>
<dbReference type="InterPro" id="IPR032238">
    <property type="entry name" value="ATP-synth_Z"/>
</dbReference>
<organism evidence="3 4">
    <name type="scientific">Sorghum bicolor</name>
    <name type="common">Sorghum</name>
    <name type="synonym">Sorghum vulgare</name>
    <dbReference type="NCBI Taxonomy" id="4558"/>
    <lineage>
        <taxon>Eukaryota</taxon>
        <taxon>Viridiplantae</taxon>
        <taxon>Streptophyta</taxon>
        <taxon>Embryophyta</taxon>
        <taxon>Tracheophyta</taxon>
        <taxon>Spermatophyta</taxon>
        <taxon>Magnoliopsida</taxon>
        <taxon>Liliopsida</taxon>
        <taxon>Poales</taxon>
        <taxon>Poaceae</taxon>
        <taxon>PACMAD clade</taxon>
        <taxon>Panicoideae</taxon>
        <taxon>Andropogonodae</taxon>
        <taxon>Andropogoneae</taxon>
        <taxon>Sorghinae</taxon>
        <taxon>Sorghum</taxon>
    </lineage>
</organism>